<reference evidence="1" key="1">
    <citation type="submission" date="2020-11" db="EMBL/GenBank/DDBJ databases">
        <authorList>
            <person name="Tran Van P."/>
        </authorList>
    </citation>
    <scope>NUCLEOTIDE SEQUENCE</scope>
</reference>
<accession>A0A7R9H344</accession>
<dbReference type="AlphaFoldDB" id="A0A7R9H344"/>
<evidence type="ECO:0000313" key="1">
    <source>
        <dbReference type="EMBL" id="CAD7404175.1"/>
    </source>
</evidence>
<name>A0A7R9H344_TIMPO</name>
<organism evidence="1">
    <name type="scientific">Timema poppense</name>
    <name type="common">Walking stick</name>
    <dbReference type="NCBI Taxonomy" id="170557"/>
    <lineage>
        <taxon>Eukaryota</taxon>
        <taxon>Metazoa</taxon>
        <taxon>Ecdysozoa</taxon>
        <taxon>Arthropoda</taxon>
        <taxon>Hexapoda</taxon>
        <taxon>Insecta</taxon>
        <taxon>Pterygota</taxon>
        <taxon>Neoptera</taxon>
        <taxon>Polyneoptera</taxon>
        <taxon>Phasmatodea</taxon>
        <taxon>Timematodea</taxon>
        <taxon>Timematoidea</taxon>
        <taxon>Timematidae</taxon>
        <taxon>Timema</taxon>
    </lineage>
</organism>
<gene>
    <name evidence="1" type="ORF">TPSB3V08_LOCUS4363</name>
</gene>
<proteinExistence type="predicted"/>
<protein>
    <submittedName>
        <fullName evidence="1">Uncharacterized protein</fullName>
    </submittedName>
</protein>
<dbReference type="EMBL" id="OD002091">
    <property type="protein sequence ID" value="CAD7404175.1"/>
    <property type="molecule type" value="Genomic_DNA"/>
</dbReference>
<sequence length="239" mass="26142">MSQVTFTNKLESNPSSSGKMKLSVLTIWKVWVSTHKAWRSGRTADIPVITRPNSNIPEADVREVMLTTILLGAGRDADLVRISISLLYPSHGSGCVVACMCVPFDGERSRSDLGPIASNDNNPCFCPWLSMTGTSRFESWVGVLSTQGEMEASASRLSFELTELEAAYRFNLSHIDSEIDVNYDNTLGENGDTADTEPSTSCAIYESKTVGSTKLNLRQIPDRNIVYASNEYVACQPNG</sequence>